<reference evidence="1" key="2">
    <citation type="submission" date="2021-03" db="UniProtKB">
        <authorList>
            <consortium name="EnsemblPlants"/>
        </authorList>
    </citation>
    <scope>IDENTIFICATION</scope>
</reference>
<reference evidence="1" key="1">
    <citation type="submission" date="2018-11" db="EMBL/GenBank/DDBJ databases">
        <authorList>
            <person name="Grassa J C."/>
        </authorList>
    </citation>
    <scope>NUCLEOTIDE SEQUENCE [LARGE SCALE GENOMIC DNA]</scope>
</reference>
<sequence>MYEGLLTSFLGHQRASRRTVSCTNGSFGGDACYQIIDAPMEDRIVALNKQQPDMRCHHQGCGQGSITRLPATMRIGTCRYEYGRQRAFEPKCYGGAKGCKGAPKFRLTWSNTLGSRPQERIKCPIAVENVAYLASMQERVKASWDARDYVKKFSALMLDIKDMNEVDILFYFLEGTQASGLNKSCIGSWPILPSLLKPAVEIPTDYTFENSRRRRQIPD</sequence>
<keyword evidence="2" id="KW-1185">Reference proteome</keyword>
<dbReference type="EnsemblPlants" id="evm.model.01.1566">
    <property type="protein sequence ID" value="cds.evm.model.01.1566"/>
    <property type="gene ID" value="evm.TU.01.1566"/>
</dbReference>
<dbReference type="AlphaFoldDB" id="A0A803NHM3"/>
<protein>
    <recommendedName>
        <fullName evidence="3">Retrotransposon gag domain-containing protein</fullName>
    </recommendedName>
</protein>
<proteinExistence type="predicted"/>
<accession>A0A803NHM3</accession>
<evidence type="ECO:0008006" key="3">
    <source>
        <dbReference type="Google" id="ProtNLM"/>
    </source>
</evidence>
<dbReference type="Gramene" id="evm.model.01.1566">
    <property type="protein sequence ID" value="cds.evm.model.01.1566"/>
    <property type="gene ID" value="evm.TU.01.1566"/>
</dbReference>
<organism evidence="1 2">
    <name type="scientific">Cannabis sativa</name>
    <name type="common">Hemp</name>
    <name type="synonym">Marijuana</name>
    <dbReference type="NCBI Taxonomy" id="3483"/>
    <lineage>
        <taxon>Eukaryota</taxon>
        <taxon>Viridiplantae</taxon>
        <taxon>Streptophyta</taxon>
        <taxon>Embryophyta</taxon>
        <taxon>Tracheophyta</taxon>
        <taxon>Spermatophyta</taxon>
        <taxon>Magnoliopsida</taxon>
        <taxon>eudicotyledons</taxon>
        <taxon>Gunneridae</taxon>
        <taxon>Pentapetalae</taxon>
        <taxon>rosids</taxon>
        <taxon>fabids</taxon>
        <taxon>Rosales</taxon>
        <taxon>Cannabaceae</taxon>
        <taxon>Cannabis</taxon>
    </lineage>
</organism>
<dbReference type="Proteomes" id="UP000596661">
    <property type="component" value="Chromosome 1"/>
</dbReference>
<name>A0A803NHM3_CANSA</name>
<evidence type="ECO:0000313" key="1">
    <source>
        <dbReference type="EnsemblPlants" id="cds.evm.model.01.1566"/>
    </source>
</evidence>
<evidence type="ECO:0000313" key="2">
    <source>
        <dbReference type="Proteomes" id="UP000596661"/>
    </source>
</evidence>
<dbReference type="EMBL" id="UZAU01000039">
    <property type="status" value="NOT_ANNOTATED_CDS"/>
    <property type="molecule type" value="Genomic_DNA"/>
</dbReference>